<dbReference type="SUPFAM" id="SSF52172">
    <property type="entry name" value="CheY-like"/>
    <property type="match status" value="1"/>
</dbReference>
<dbReference type="OrthoDB" id="9809318at2"/>
<dbReference type="PANTHER" id="PTHR44591:SF3">
    <property type="entry name" value="RESPONSE REGULATORY DOMAIN-CONTAINING PROTEIN"/>
    <property type="match status" value="1"/>
</dbReference>
<evidence type="ECO:0000256" key="1">
    <source>
        <dbReference type="ARBA" id="ARBA00022553"/>
    </source>
</evidence>
<dbReference type="EMBL" id="PQWO01000034">
    <property type="protein sequence ID" value="PZD70537.1"/>
    <property type="molecule type" value="Genomic_DNA"/>
</dbReference>
<organism evidence="4 5">
    <name type="scientific">Acaryochloris thomasi RCC1774</name>
    <dbReference type="NCBI Taxonomy" id="1764569"/>
    <lineage>
        <taxon>Bacteria</taxon>
        <taxon>Bacillati</taxon>
        <taxon>Cyanobacteriota</taxon>
        <taxon>Cyanophyceae</taxon>
        <taxon>Acaryochloridales</taxon>
        <taxon>Acaryochloridaceae</taxon>
        <taxon>Acaryochloris</taxon>
        <taxon>Acaryochloris thomasi</taxon>
    </lineage>
</organism>
<keyword evidence="1 2" id="KW-0597">Phosphoprotein</keyword>
<dbReference type="AlphaFoldDB" id="A0A2W1JNQ5"/>
<feature type="modified residue" description="4-aspartylphosphate" evidence="2">
    <location>
        <position position="304"/>
    </location>
</feature>
<keyword evidence="5" id="KW-1185">Reference proteome</keyword>
<dbReference type="InterPro" id="IPR050595">
    <property type="entry name" value="Bact_response_regulator"/>
</dbReference>
<dbReference type="Pfam" id="PF00072">
    <property type="entry name" value="Response_reg"/>
    <property type="match status" value="1"/>
</dbReference>
<dbReference type="PROSITE" id="PS50110">
    <property type="entry name" value="RESPONSE_REGULATORY"/>
    <property type="match status" value="1"/>
</dbReference>
<dbReference type="PANTHER" id="PTHR44591">
    <property type="entry name" value="STRESS RESPONSE REGULATOR PROTEIN 1"/>
    <property type="match status" value="1"/>
</dbReference>
<name>A0A2W1JNQ5_9CYAN</name>
<dbReference type="GO" id="GO:0000160">
    <property type="term" value="P:phosphorelay signal transduction system"/>
    <property type="evidence" value="ECO:0007669"/>
    <property type="project" value="InterPro"/>
</dbReference>
<dbReference type="Proteomes" id="UP000248857">
    <property type="component" value="Unassembled WGS sequence"/>
</dbReference>
<dbReference type="Gene3D" id="3.40.50.2300">
    <property type="match status" value="1"/>
</dbReference>
<dbReference type="RefSeq" id="WP_110988925.1">
    <property type="nucleotide sequence ID" value="NZ_CAWNWM010000034.1"/>
</dbReference>
<gene>
    <name evidence="4" type="primary">mprA_12</name>
    <name evidence="4" type="ORF">C1752_10966</name>
</gene>
<proteinExistence type="predicted"/>
<dbReference type="SMART" id="SM00448">
    <property type="entry name" value="REC"/>
    <property type="match status" value="1"/>
</dbReference>
<feature type="domain" description="Response regulatory" evidence="3">
    <location>
        <begin position="256"/>
        <end position="371"/>
    </location>
</feature>
<evidence type="ECO:0000259" key="3">
    <source>
        <dbReference type="PROSITE" id="PS50110"/>
    </source>
</evidence>
<protein>
    <submittedName>
        <fullName evidence="4">Response regulator MprA</fullName>
    </submittedName>
</protein>
<reference evidence="4 5" key="1">
    <citation type="journal article" date="2018" name="Sci. Rep.">
        <title>A novel species of the marine cyanobacterium Acaryochloris with a unique pigment content and lifestyle.</title>
        <authorList>
            <person name="Partensky F."/>
            <person name="Six C."/>
            <person name="Ratin M."/>
            <person name="Garczarek L."/>
            <person name="Vaulot D."/>
            <person name="Probert I."/>
            <person name="Calteau A."/>
            <person name="Gourvil P."/>
            <person name="Marie D."/>
            <person name="Grebert T."/>
            <person name="Bouchier C."/>
            <person name="Le Panse S."/>
            <person name="Gachenot M."/>
            <person name="Rodriguez F."/>
            <person name="Garrido J.L."/>
        </authorList>
    </citation>
    <scope>NUCLEOTIDE SEQUENCE [LARGE SCALE GENOMIC DNA]</scope>
    <source>
        <strain evidence="4 5">RCC1774</strain>
    </source>
</reference>
<dbReference type="CDD" id="cd17574">
    <property type="entry name" value="REC_OmpR"/>
    <property type="match status" value="1"/>
</dbReference>
<comment type="caution">
    <text evidence="4">The sequence shown here is derived from an EMBL/GenBank/DDBJ whole genome shotgun (WGS) entry which is preliminary data.</text>
</comment>
<dbReference type="InterPro" id="IPR001789">
    <property type="entry name" value="Sig_transdc_resp-reg_receiver"/>
</dbReference>
<accession>A0A2W1JNQ5</accession>
<evidence type="ECO:0000256" key="2">
    <source>
        <dbReference type="PROSITE-ProRule" id="PRU00169"/>
    </source>
</evidence>
<evidence type="ECO:0000313" key="4">
    <source>
        <dbReference type="EMBL" id="PZD70537.1"/>
    </source>
</evidence>
<evidence type="ECO:0000313" key="5">
    <source>
        <dbReference type="Proteomes" id="UP000248857"/>
    </source>
</evidence>
<dbReference type="InterPro" id="IPR011006">
    <property type="entry name" value="CheY-like_superfamily"/>
</dbReference>
<sequence>MQQFKSKQLPYFINSFRSHKFSGVIAVQAKVPQQTQLRKRVIAFHQGWMTYAGVDLITAQDLAILLGHQLKLKVMDSAIKLANKKSKNHSSIQEYFELLVRLELFKWEDIQAFMQTRILAVLEQLIPYQGTINQNVERSFDLHCSESQQGFCWDSLLSVYTQRQQQWSALAPIIPSLESVPQPLNINQAEASVAEHLRKWVDGQNSLVDIAVAMEKDPLRLAHVYYQWGKKGWLTCDSPEVIAQKASQSAASQQSTILSVDDSPVVQTLIKRAIGDRYQVLLADNAVDALNILNRRDVSLILLDVTMPDIDGLELCRTIRSLGKFQSLPIVMLTAKDGMFDKLKGQMAGATHYLTKPISQKKLLEVLDKNVSTAVKV</sequence>